<gene>
    <name evidence="1" type="ORF">FPAR1323_LOCUS367</name>
</gene>
<dbReference type="AlphaFoldDB" id="A0A7S2AX89"/>
<organism evidence="1">
    <name type="scientific">Florenciella parvula</name>
    <dbReference type="NCBI Taxonomy" id="236787"/>
    <lineage>
        <taxon>Eukaryota</taxon>
        <taxon>Sar</taxon>
        <taxon>Stramenopiles</taxon>
        <taxon>Ochrophyta</taxon>
        <taxon>Dictyochophyceae</taxon>
        <taxon>Florenciellales</taxon>
        <taxon>Florenciella</taxon>
    </lineage>
</organism>
<dbReference type="EMBL" id="HBGT01000656">
    <property type="protein sequence ID" value="CAD9380375.1"/>
    <property type="molecule type" value="Transcribed_RNA"/>
</dbReference>
<name>A0A7S2AX89_9STRA</name>
<reference evidence="1" key="1">
    <citation type="submission" date="2021-01" db="EMBL/GenBank/DDBJ databases">
        <authorList>
            <person name="Corre E."/>
            <person name="Pelletier E."/>
            <person name="Niang G."/>
            <person name="Scheremetjew M."/>
            <person name="Finn R."/>
            <person name="Kale V."/>
            <person name="Holt S."/>
            <person name="Cochrane G."/>
            <person name="Meng A."/>
            <person name="Brown T."/>
            <person name="Cohen L."/>
        </authorList>
    </citation>
    <scope>NUCLEOTIDE SEQUENCE</scope>
    <source>
        <strain evidence="1">RCC1693</strain>
    </source>
</reference>
<sequence>MAAEETKKIKVVWIKADGVNAQQVPLPQLLNACANCLNKDFAGVKILEGKDAKPETLKKYIASAGLEPYGACPLARHVGLPWTLYTKPSAQPAGDASPTKDKPNMVAVHLALGLEKPAPPEGQGIAKGRALLVADDGADVTPEDLVKLLFFMGDLLMDTLGKVSGDEFETKMENMKLLWAFYGPGVHVQKCEALTRKVGNDVKVFPLEELKKVRQQQEVQNFFRLPPGQMPQFMMQPYLQDVEFLNGLKDIVARKWKPPTEVGSGDDEVDALQEMSFEEFSAGAR</sequence>
<proteinExistence type="predicted"/>
<protein>
    <submittedName>
        <fullName evidence="1">Uncharacterized protein</fullName>
    </submittedName>
</protein>
<accession>A0A7S2AX89</accession>
<evidence type="ECO:0000313" key="1">
    <source>
        <dbReference type="EMBL" id="CAD9380375.1"/>
    </source>
</evidence>